<dbReference type="PROSITE" id="PS50850">
    <property type="entry name" value="MFS"/>
    <property type="match status" value="1"/>
</dbReference>
<reference evidence="11 12" key="1">
    <citation type="submission" date="2024-01" db="EMBL/GenBank/DDBJ databases">
        <title>Comparative genomics of Cryptococcus and Kwoniella reveals pathogenesis evolution and contrasting modes of karyotype evolution via chromosome fusion or intercentromeric recombination.</title>
        <authorList>
            <person name="Coelho M.A."/>
            <person name="David-Palma M."/>
            <person name="Shea T."/>
            <person name="Bowers K."/>
            <person name="McGinley-Smith S."/>
            <person name="Mohammad A.W."/>
            <person name="Gnirke A."/>
            <person name="Yurkov A.M."/>
            <person name="Nowrousian M."/>
            <person name="Sun S."/>
            <person name="Cuomo C.A."/>
            <person name="Heitman J."/>
        </authorList>
    </citation>
    <scope>NUCLEOTIDE SEQUENCE [LARGE SCALE GENOMIC DNA]</scope>
    <source>
        <strain evidence="11 12">PYCC6329</strain>
    </source>
</reference>
<dbReference type="Proteomes" id="UP001358614">
    <property type="component" value="Chromosome 1"/>
</dbReference>
<dbReference type="FunFam" id="1.20.1250.20:FF:000119">
    <property type="entry name" value="MFS monosaccharide transporter, putative"/>
    <property type="match status" value="1"/>
</dbReference>
<feature type="region of interest" description="Disordered" evidence="8">
    <location>
        <begin position="496"/>
        <end position="550"/>
    </location>
</feature>
<dbReference type="NCBIfam" id="TIGR00879">
    <property type="entry name" value="SP"/>
    <property type="match status" value="1"/>
</dbReference>
<sequence length="668" mass="73785">MSDPSVPLVRGKTNHKLKGNSLLYSVSVFLSIGVWLFGYDQGVMSGEFDAWLILLSHLDEVDADLWWDTGIITGPYFKAYFNQPTAGKVGNMVAVLEIGAFVTSLAAAHLADNYGRRMTLRTGAFVFTIGGAIQTWCIGFKTMLVGRVISGFGVGMLSMVVPIYQSEISPASHRGLLGSVEFTGNIIGYASSVWIDYGCSYLQSDLSWRIPLFVQCLGGAILGIGSFIAPESPRYLIDTDQDVEGLAVIADFQGKELDAHSVQEEYKEIRDAVLADRAVGDRSYKALWRRYKGRVLIAMSSQMFAQLNGINVISYYARECSKIIPEAGWIGRDAILMTGINAMFYVASSLPPWFLMDRAGRRPILLTGAVAMAIALTATGWWIYIDQAITPNAVVICVVIYNAAFGMSWGPVPWLYPPEIMPLPFRAKGVSLSTATNWLFNYWVGVSTPVFQELIGWRLYPMHAFFCALSFVLVYFLYPETRGVPLEEMNLLFQDEPDLDDDEDDEDGSDNDDEEDGSGGSGSETSSLVGGSDRRRRFSDGSTLPISNKSTADRRTGFFGKILDSVEGVFGGGNSRRRGLNARGKPIRKSRISKGKNKNNNKNKMKRNPVDLEAAREFEFESLPDLPEHDIDIDHIEGEDDIGDVELHPSKIGGVELSRRNTNSVEPR</sequence>
<dbReference type="GO" id="GO:0005351">
    <property type="term" value="F:carbohydrate:proton symporter activity"/>
    <property type="evidence" value="ECO:0007669"/>
    <property type="project" value="TreeGrafter"/>
</dbReference>
<comment type="subcellular location">
    <subcellularLocation>
        <location evidence="1">Membrane</location>
        <topology evidence="1">Multi-pass membrane protein</topology>
    </subcellularLocation>
</comment>
<dbReference type="PROSITE" id="PS00217">
    <property type="entry name" value="SUGAR_TRANSPORT_2"/>
    <property type="match status" value="1"/>
</dbReference>
<keyword evidence="3" id="KW-0813">Transport</keyword>
<feature type="domain" description="Major facilitator superfamily (MFS) profile" evidence="10">
    <location>
        <begin position="26"/>
        <end position="482"/>
    </location>
</feature>
<dbReference type="Gene3D" id="1.20.1250.20">
    <property type="entry name" value="MFS general substrate transporter like domains"/>
    <property type="match status" value="1"/>
</dbReference>
<dbReference type="PRINTS" id="PR00171">
    <property type="entry name" value="SUGRTRNSPORT"/>
</dbReference>
<keyword evidence="12" id="KW-1185">Reference proteome</keyword>
<evidence type="ECO:0000256" key="3">
    <source>
        <dbReference type="ARBA" id="ARBA00022448"/>
    </source>
</evidence>
<evidence type="ECO:0000313" key="12">
    <source>
        <dbReference type="Proteomes" id="UP001358614"/>
    </source>
</evidence>
<dbReference type="InterPro" id="IPR036259">
    <property type="entry name" value="MFS_trans_sf"/>
</dbReference>
<keyword evidence="5 9" id="KW-1133">Transmembrane helix</keyword>
<organism evidence="11 12">
    <name type="scientific">Kwoniella europaea PYCC6329</name>
    <dbReference type="NCBI Taxonomy" id="1423913"/>
    <lineage>
        <taxon>Eukaryota</taxon>
        <taxon>Fungi</taxon>
        <taxon>Dikarya</taxon>
        <taxon>Basidiomycota</taxon>
        <taxon>Agaricomycotina</taxon>
        <taxon>Tremellomycetes</taxon>
        <taxon>Tremellales</taxon>
        <taxon>Cryptococcaceae</taxon>
        <taxon>Kwoniella</taxon>
    </lineage>
</organism>
<dbReference type="InterPro" id="IPR050360">
    <property type="entry name" value="MFS_Sugar_Transporters"/>
</dbReference>
<dbReference type="GO" id="GO:0016020">
    <property type="term" value="C:membrane"/>
    <property type="evidence" value="ECO:0007669"/>
    <property type="project" value="UniProtKB-SubCell"/>
</dbReference>
<gene>
    <name evidence="11" type="ORF">V865_005168</name>
</gene>
<dbReference type="InterPro" id="IPR003663">
    <property type="entry name" value="Sugar/inositol_transpt"/>
</dbReference>
<feature type="transmembrane region" description="Helical" evidence="9">
    <location>
        <begin position="118"/>
        <end position="138"/>
    </location>
</feature>
<accession>A0AAX4KKQ9</accession>
<evidence type="ECO:0000256" key="8">
    <source>
        <dbReference type="SAM" id="MobiDB-lite"/>
    </source>
</evidence>
<keyword evidence="4 9" id="KW-0812">Transmembrane</keyword>
<evidence type="ECO:0000256" key="2">
    <source>
        <dbReference type="ARBA" id="ARBA00010992"/>
    </source>
</evidence>
<name>A0AAX4KKQ9_9TREE</name>
<evidence type="ECO:0000256" key="6">
    <source>
        <dbReference type="ARBA" id="ARBA00023136"/>
    </source>
</evidence>
<evidence type="ECO:0000259" key="10">
    <source>
        <dbReference type="PROSITE" id="PS50850"/>
    </source>
</evidence>
<dbReference type="InterPro" id="IPR020846">
    <property type="entry name" value="MFS_dom"/>
</dbReference>
<dbReference type="RefSeq" id="XP_066085038.1">
    <property type="nucleotide sequence ID" value="XM_066228941.1"/>
</dbReference>
<evidence type="ECO:0000256" key="7">
    <source>
        <dbReference type="ARBA" id="ARBA00049119"/>
    </source>
</evidence>
<evidence type="ECO:0000313" key="11">
    <source>
        <dbReference type="EMBL" id="WWD07071.1"/>
    </source>
</evidence>
<dbReference type="SUPFAM" id="SSF103473">
    <property type="entry name" value="MFS general substrate transporter"/>
    <property type="match status" value="1"/>
</dbReference>
<feature type="transmembrane region" description="Helical" evidence="9">
    <location>
        <begin position="364"/>
        <end position="385"/>
    </location>
</feature>
<comment type="catalytic activity">
    <reaction evidence="7">
        <text>myo-inositol(out) + H(+)(out) = myo-inositol(in) + H(+)(in)</text>
        <dbReference type="Rhea" id="RHEA:60364"/>
        <dbReference type="ChEBI" id="CHEBI:15378"/>
        <dbReference type="ChEBI" id="CHEBI:17268"/>
    </reaction>
</comment>
<evidence type="ECO:0000256" key="5">
    <source>
        <dbReference type="ARBA" id="ARBA00022989"/>
    </source>
</evidence>
<keyword evidence="6 9" id="KW-0472">Membrane</keyword>
<dbReference type="PANTHER" id="PTHR48022">
    <property type="entry name" value="PLASTIDIC GLUCOSE TRANSPORTER 4"/>
    <property type="match status" value="1"/>
</dbReference>
<feature type="transmembrane region" description="Helical" evidence="9">
    <location>
        <begin position="21"/>
        <end position="39"/>
    </location>
</feature>
<feature type="compositionally biased region" description="Basic residues" evidence="8">
    <location>
        <begin position="575"/>
        <end position="607"/>
    </location>
</feature>
<dbReference type="GeneID" id="91103969"/>
<feature type="region of interest" description="Disordered" evidence="8">
    <location>
        <begin position="643"/>
        <end position="668"/>
    </location>
</feature>
<feature type="transmembrane region" description="Helical" evidence="9">
    <location>
        <begin position="391"/>
        <end position="416"/>
    </location>
</feature>
<dbReference type="EMBL" id="CP144089">
    <property type="protein sequence ID" value="WWD07071.1"/>
    <property type="molecule type" value="Genomic_DNA"/>
</dbReference>
<dbReference type="KEGG" id="ker:91103969"/>
<feature type="transmembrane region" description="Helical" evidence="9">
    <location>
        <begin position="459"/>
        <end position="478"/>
    </location>
</feature>
<dbReference type="Pfam" id="PF00083">
    <property type="entry name" value="Sugar_tr"/>
    <property type="match status" value="1"/>
</dbReference>
<evidence type="ECO:0000256" key="9">
    <source>
        <dbReference type="SAM" id="Phobius"/>
    </source>
</evidence>
<feature type="transmembrane region" description="Helical" evidence="9">
    <location>
        <begin position="92"/>
        <end position="111"/>
    </location>
</feature>
<evidence type="ECO:0000256" key="1">
    <source>
        <dbReference type="ARBA" id="ARBA00004141"/>
    </source>
</evidence>
<feature type="region of interest" description="Disordered" evidence="8">
    <location>
        <begin position="573"/>
        <end position="610"/>
    </location>
</feature>
<dbReference type="PANTHER" id="PTHR48022:SF73">
    <property type="entry name" value="METABOLITE TRANSPORT PROTEIN YDL199C-RELATED"/>
    <property type="match status" value="1"/>
</dbReference>
<dbReference type="InterPro" id="IPR005828">
    <property type="entry name" value="MFS_sugar_transport-like"/>
</dbReference>
<dbReference type="InterPro" id="IPR005829">
    <property type="entry name" value="Sugar_transporter_CS"/>
</dbReference>
<proteinExistence type="inferred from homology"/>
<evidence type="ECO:0000256" key="4">
    <source>
        <dbReference type="ARBA" id="ARBA00022692"/>
    </source>
</evidence>
<comment type="similarity">
    <text evidence="2">Belongs to the major facilitator superfamily. Sugar transporter (TC 2.A.1.1) family.</text>
</comment>
<protein>
    <recommendedName>
        <fullName evidence="10">Major facilitator superfamily (MFS) profile domain-containing protein</fullName>
    </recommendedName>
</protein>
<dbReference type="AlphaFoldDB" id="A0AAX4KKQ9"/>
<feature type="compositionally biased region" description="Acidic residues" evidence="8">
    <location>
        <begin position="496"/>
        <end position="517"/>
    </location>
</feature>